<accession>A0A8G1QUP5</accession>
<gene>
    <name evidence="2" type="ORF">BO85DRAFT_155892</name>
</gene>
<sequence length="213" mass="24059">MQGPGASFGEPERRRRIAQISDKMKFSLAAPTARACLWLADLENLREIAGKSAEELLHFLIAVEHFNLVKKWTQRDADSQSIITSTIPSPSCKRMEDKHQPIPGVPDPATAMQSTTMHSPETLRVRTEQLDSGNQRESKTSPADTPCSTPVHTPRKHPAEPLESPGLYKRIRRDESVKKACRERNSSYIITKIPVEFCDITHLYPFSLKDKDR</sequence>
<dbReference type="RefSeq" id="XP_025511233.1">
    <property type="nucleotide sequence ID" value="XM_025654188.1"/>
</dbReference>
<evidence type="ECO:0000256" key="1">
    <source>
        <dbReference type="SAM" id="MobiDB-lite"/>
    </source>
</evidence>
<evidence type="ECO:0000313" key="3">
    <source>
        <dbReference type="Proteomes" id="UP000249526"/>
    </source>
</evidence>
<reference evidence="2 3" key="1">
    <citation type="submission" date="2018-02" db="EMBL/GenBank/DDBJ databases">
        <title>The genomes of Aspergillus section Nigri reveals drivers in fungal speciation.</title>
        <authorList>
            <consortium name="DOE Joint Genome Institute"/>
            <person name="Vesth T.C."/>
            <person name="Nybo J."/>
            <person name="Theobald S."/>
            <person name="Brandl J."/>
            <person name="Frisvad J.C."/>
            <person name="Nielsen K.F."/>
            <person name="Lyhne E.K."/>
            <person name="Kogle M.E."/>
            <person name="Kuo A."/>
            <person name="Riley R."/>
            <person name="Clum A."/>
            <person name="Nolan M."/>
            <person name="Lipzen A."/>
            <person name="Salamov A."/>
            <person name="Henrissat B."/>
            <person name="Wiebenga A."/>
            <person name="De vries R.P."/>
            <person name="Grigoriev I.V."/>
            <person name="Mortensen U.H."/>
            <person name="Andersen M.R."/>
            <person name="Baker S.E."/>
        </authorList>
    </citation>
    <scope>NUCLEOTIDE SEQUENCE [LARGE SCALE GENOMIC DNA]</scope>
    <source>
        <strain evidence="2 3">CBS 112811</strain>
    </source>
</reference>
<keyword evidence="3" id="KW-1185">Reference proteome</keyword>
<dbReference type="AlphaFoldDB" id="A0A8G1QUP5"/>
<feature type="compositionally biased region" description="Basic and acidic residues" evidence="1">
    <location>
        <begin position="128"/>
        <end position="139"/>
    </location>
</feature>
<organism evidence="2 3">
    <name type="scientific">Aspergillus piperis CBS 112811</name>
    <dbReference type="NCBI Taxonomy" id="1448313"/>
    <lineage>
        <taxon>Eukaryota</taxon>
        <taxon>Fungi</taxon>
        <taxon>Dikarya</taxon>
        <taxon>Ascomycota</taxon>
        <taxon>Pezizomycotina</taxon>
        <taxon>Eurotiomycetes</taxon>
        <taxon>Eurotiomycetidae</taxon>
        <taxon>Eurotiales</taxon>
        <taxon>Aspergillaceae</taxon>
        <taxon>Aspergillus</taxon>
        <taxon>Aspergillus subgen. Circumdati</taxon>
    </lineage>
</organism>
<protein>
    <recommendedName>
        <fullName evidence="4">HNH nuclease domain-containing protein</fullName>
    </recommendedName>
</protein>
<dbReference type="Proteomes" id="UP000249526">
    <property type="component" value="Unassembled WGS sequence"/>
</dbReference>
<feature type="compositionally biased region" description="Polar residues" evidence="1">
    <location>
        <begin position="140"/>
        <end position="151"/>
    </location>
</feature>
<evidence type="ECO:0000313" key="2">
    <source>
        <dbReference type="EMBL" id="RAH53311.1"/>
    </source>
</evidence>
<dbReference type="GeneID" id="37157590"/>
<proteinExistence type="predicted"/>
<dbReference type="EMBL" id="KZ825077">
    <property type="protein sequence ID" value="RAH53311.1"/>
    <property type="molecule type" value="Genomic_DNA"/>
</dbReference>
<feature type="region of interest" description="Disordered" evidence="1">
    <location>
        <begin position="128"/>
        <end position="171"/>
    </location>
</feature>
<name>A0A8G1QUP5_9EURO</name>
<evidence type="ECO:0008006" key="4">
    <source>
        <dbReference type="Google" id="ProtNLM"/>
    </source>
</evidence>